<accession>A0AAP2M1H7</accession>
<dbReference type="RefSeq" id="WP_017695920.1">
    <property type="nucleotide sequence ID" value="NZ_CP035403.1"/>
</dbReference>
<dbReference type="Pfam" id="PF07485">
    <property type="entry name" value="DUF1529"/>
    <property type="match status" value="1"/>
</dbReference>
<proteinExistence type="predicted"/>
<name>A0AAP2M1H7_BACIU</name>
<dbReference type="Proteomes" id="UP001229422">
    <property type="component" value="Chromosome"/>
</dbReference>
<reference evidence="1" key="1">
    <citation type="submission" date="2023-05" db="EMBL/GenBank/DDBJ databases">
        <title>Complete genome sequence of Bacillus subtilis SRCM117797 isolated from Soybean paste.</title>
        <authorList>
            <person name="Abraha H.B."/>
            <person name="Kim K.-P."/>
            <person name="Ryu M.-S."/>
            <person name="Jeong D.-Y."/>
        </authorList>
    </citation>
    <scope>NUCLEOTIDE SEQUENCE</scope>
    <source>
        <strain evidence="1">SRCM117797</strain>
    </source>
</reference>
<organism evidence="1 2">
    <name type="scientific">Bacillus subtilis</name>
    <dbReference type="NCBI Taxonomy" id="1423"/>
    <lineage>
        <taxon>Bacteria</taxon>
        <taxon>Bacillati</taxon>
        <taxon>Bacillota</taxon>
        <taxon>Bacilli</taxon>
        <taxon>Bacillales</taxon>
        <taxon>Bacillaceae</taxon>
        <taxon>Bacillus</taxon>
    </lineage>
</organism>
<dbReference type="EMBL" id="CP125292">
    <property type="protein sequence ID" value="WHM21914.1"/>
    <property type="molecule type" value="Genomic_DNA"/>
</dbReference>
<evidence type="ECO:0000313" key="1">
    <source>
        <dbReference type="EMBL" id="WHM21914.1"/>
    </source>
</evidence>
<dbReference type="InterPro" id="IPR011094">
    <property type="entry name" value="Uncharacterised_LppY/LpqO"/>
</dbReference>
<evidence type="ECO:0000313" key="2">
    <source>
        <dbReference type="Proteomes" id="UP001229422"/>
    </source>
</evidence>
<gene>
    <name evidence="1" type="ORF">QL281_02080</name>
</gene>
<sequence length="48" mass="5549">MTITALHNHWLFSEPGAMYMHFESAQDDPITFARKAAAAFRVVKRIDR</sequence>
<dbReference type="AlphaFoldDB" id="A0AAP2M1H7"/>
<protein>
    <submittedName>
        <fullName evidence="1">DUF1259 domain-containing protein</fullName>
    </submittedName>
</protein>